<keyword evidence="8" id="KW-1133">Transmembrane helix</keyword>
<keyword evidence="5" id="KW-0997">Cell inner membrane</keyword>
<evidence type="ECO:0000259" key="10">
    <source>
        <dbReference type="PROSITE" id="PS52015"/>
    </source>
</evidence>
<dbReference type="InterPro" id="IPR006260">
    <property type="entry name" value="TonB/TolA_C"/>
</dbReference>
<dbReference type="AlphaFoldDB" id="A0A809RAU0"/>
<evidence type="ECO:0000256" key="2">
    <source>
        <dbReference type="ARBA" id="ARBA00006555"/>
    </source>
</evidence>
<dbReference type="InterPro" id="IPR037682">
    <property type="entry name" value="TonB_C"/>
</dbReference>
<dbReference type="GO" id="GO:0055085">
    <property type="term" value="P:transmembrane transport"/>
    <property type="evidence" value="ECO:0007669"/>
    <property type="project" value="InterPro"/>
</dbReference>
<evidence type="ECO:0000256" key="6">
    <source>
        <dbReference type="ARBA" id="ARBA00022692"/>
    </source>
</evidence>
<evidence type="ECO:0000313" key="11">
    <source>
        <dbReference type="EMBL" id="BBO21465.1"/>
    </source>
</evidence>
<keyword evidence="7" id="KW-0653">Protein transport</keyword>
<keyword evidence="3" id="KW-0813">Transport</keyword>
<evidence type="ECO:0000256" key="3">
    <source>
        <dbReference type="ARBA" id="ARBA00022448"/>
    </source>
</evidence>
<keyword evidence="4" id="KW-1003">Cell membrane</keyword>
<evidence type="ECO:0000256" key="5">
    <source>
        <dbReference type="ARBA" id="ARBA00022519"/>
    </source>
</evidence>
<dbReference type="InterPro" id="IPR051045">
    <property type="entry name" value="TonB-dependent_transducer"/>
</dbReference>
<keyword evidence="6" id="KW-0812">Transmembrane</keyword>
<dbReference type="PROSITE" id="PS52015">
    <property type="entry name" value="TONB_CTD"/>
    <property type="match status" value="1"/>
</dbReference>
<evidence type="ECO:0000256" key="1">
    <source>
        <dbReference type="ARBA" id="ARBA00004383"/>
    </source>
</evidence>
<comment type="subcellular location">
    <subcellularLocation>
        <location evidence="1">Cell inner membrane</location>
        <topology evidence="1">Single-pass membrane protein</topology>
        <orientation evidence="1">Periplasmic side</orientation>
    </subcellularLocation>
</comment>
<gene>
    <name evidence="11" type="ORF">DSYM_21640</name>
</gene>
<evidence type="ECO:0000256" key="7">
    <source>
        <dbReference type="ARBA" id="ARBA00022927"/>
    </source>
</evidence>
<dbReference type="GO" id="GO:0015031">
    <property type="term" value="P:protein transport"/>
    <property type="evidence" value="ECO:0007669"/>
    <property type="project" value="UniProtKB-KW"/>
</dbReference>
<dbReference type="GO" id="GO:0005886">
    <property type="term" value="C:plasma membrane"/>
    <property type="evidence" value="ECO:0007669"/>
    <property type="project" value="UniProtKB-SubCell"/>
</dbReference>
<dbReference type="NCBIfam" id="TIGR01352">
    <property type="entry name" value="tonB_Cterm"/>
    <property type="match status" value="1"/>
</dbReference>
<keyword evidence="9" id="KW-0472">Membrane</keyword>
<protein>
    <recommendedName>
        <fullName evidence="10">TonB C-terminal domain-containing protein</fullName>
    </recommendedName>
</protein>
<dbReference type="Gene3D" id="3.30.1150.10">
    <property type="match status" value="1"/>
</dbReference>
<evidence type="ECO:0000256" key="4">
    <source>
        <dbReference type="ARBA" id="ARBA00022475"/>
    </source>
</evidence>
<dbReference type="Proteomes" id="UP000662914">
    <property type="component" value="Chromosome"/>
</dbReference>
<feature type="domain" description="TonB C-terminal" evidence="10">
    <location>
        <begin position="142"/>
        <end position="237"/>
    </location>
</feature>
<name>A0A809RAU0_9PROT</name>
<proteinExistence type="inferred from homology"/>
<dbReference type="PANTHER" id="PTHR33446">
    <property type="entry name" value="PROTEIN TONB-RELATED"/>
    <property type="match status" value="1"/>
</dbReference>
<organism evidence="11 12">
    <name type="scientific">Candidatus Desulfobacillus denitrificans</name>
    <dbReference type="NCBI Taxonomy" id="2608985"/>
    <lineage>
        <taxon>Bacteria</taxon>
        <taxon>Pseudomonadati</taxon>
        <taxon>Pseudomonadota</taxon>
        <taxon>Betaproteobacteria</taxon>
        <taxon>Candidatus Desulfobacillus</taxon>
    </lineage>
</organism>
<evidence type="ECO:0000256" key="9">
    <source>
        <dbReference type="ARBA" id="ARBA00023136"/>
    </source>
</evidence>
<dbReference type="KEGG" id="ddz:DSYM_21640"/>
<dbReference type="Pfam" id="PF03544">
    <property type="entry name" value="TonB_C"/>
    <property type="match status" value="1"/>
</dbReference>
<dbReference type="EMBL" id="AP021857">
    <property type="protein sequence ID" value="BBO21465.1"/>
    <property type="molecule type" value="Genomic_DNA"/>
</dbReference>
<sequence length="237" mass="24576">MSFQSRFLRATGRDSGGIRLTTALSLSLALHVLLLWPAPLPPLARQGAQPLAATLRAAPAERAPLPAASDTPAAKTPPLVRRAATDMPAGRVAAPRELADAAEAPGRPLSPGPVAPALGAAAGNAVAPPPAAGALDADGIRAYRILLAREARTHRRYPPLARERGWTGTAEVSVDVSPEGRARHVLLARSSGHAVLDREAVLMMSQAAAAAALPDSLRGREFAVRLPVVFDIADAQQ</sequence>
<evidence type="ECO:0000256" key="8">
    <source>
        <dbReference type="ARBA" id="ARBA00022989"/>
    </source>
</evidence>
<reference evidence="11" key="1">
    <citation type="journal article" name="DNA Res.">
        <title>The physiological potential of anammox bacteria as revealed by their core genome structure.</title>
        <authorList>
            <person name="Okubo T."/>
            <person name="Toyoda A."/>
            <person name="Fukuhara K."/>
            <person name="Uchiyama I."/>
            <person name="Harigaya Y."/>
            <person name="Kuroiwa M."/>
            <person name="Suzuki T."/>
            <person name="Murakami Y."/>
            <person name="Suwa Y."/>
            <person name="Takami H."/>
        </authorList>
    </citation>
    <scope>NUCLEOTIDE SEQUENCE</scope>
    <source>
        <strain evidence="11">317325-3</strain>
    </source>
</reference>
<comment type="similarity">
    <text evidence="2">Belongs to the TonB family.</text>
</comment>
<evidence type="ECO:0000313" key="12">
    <source>
        <dbReference type="Proteomes" id="UP000662914"/>
    </source>
</evidence>
<accession>A0A809RAU0</accession>
<dbReference type="SUPFAM" id="SSF74653">
    <property type="entry name" value="TolA/TonB C-terminal domain"/>
    <property type="match status" value="1"/>
</dbReference>